<dbReference type="Proteomes" id="UP000216052">
    <property type="component" value="Chromosome"/>
</dbReference>
<dbReference type="InterPro" id="IPR037128">
    <property type="entry name" value="Quinolinate_PRibosylTase_N_sf"/>
</dbReference>
<evidence type="ECO:0000256" key="3">
    <source>
        <dbReference type="ARBA" id="ARBA00022676"/>
    </source>
</evidence>
<dbReference type="SUPFAM" id="SSF54675">
    <property type="entry name" value="Nicotinate/Quinolinate PRTase N-terminal domain-like"/>
    <property type="match status" value="1"/>
</dbReference>
<evidence type="ECO:0000256" key="6">
    <source>
        <dbReference type="PIRNR" id="PIRNR006250"/>
    </source>
</evidence>
<accession>A0ABZ3J9S8</accession>
<evidence type="ECO:0000256" key="2">
    <source>
        <dbReference type="ARBA" id="ARBA00019205"/>
    </source>
</evidence>
<feature type="domain" description="Quinolinate phosphoribosyl transferase N-terminal" evidence="8">
    <location>
        <begin position="21"/>
        <end position="104"/>
    </location>
</feature>
<dbReference type="EMBL" id="CP155571">
    <property type="protein sequence ID" value="XFO75187.1"/>
    <property type="molecule type" value="Genomic_DNA"/>
</dbReference>
<evidence type="ECO:0000313" key="10">
    <source>
        <dbReference type="Proteomes" id="UP000216052"/>
    </source>
</evidence>
<gene>
    <name evidence="9" type="primary">nadC_2</name>
    <name evidence="9" type="ORF">SPACI_053020</name>
</gene>
<dbReference type="InterPro" id="IPR006242">
    <property type="entry name" value="ModD"/>
</dbReference>
<dbReference type="InterPro" id="IPR013785">
    <property type="entry name" value="Aldolase_TIM"/>
</dbReference>
<evidence type="ECO:0000256" key="1">
    <source>
        <dbReference type="ARBA" id="ARBA00009400"/>
    </source>
</evidence>
<evidence type="ECO:0000259" key="7">
    <source>
        <dbReference type="Pfam" id="PF01729"/>
    </source>
</evidence>
<dbReference type="Gene3D" id="3.20.20.70">
    <property type="entry name" value="Aldolase class I"/>
    <property type="match status" value="1"/>
</dbReference>
<dbReference type="SUPFAM" id="SSF51690">
    <property type="entry name" value="Nicotinate/Quinolinate PRTase C-terminal domain-like"/>
    <property type="match status" value="1"/>
</dbReference>
<dbReference type="RefSeq" id="WP_093792264.1">
    <property type="nucleotide sequence ID" value="NZ_CP155571.1"/>
</dbReference>
<dbReference type="GO" id="GO:0004514">
    <property type="term" value="F:nicotinate-nucleotide diphosphorylase (carboxylating) activity"/>
    <property type="evidence" value="ECO:0007669"/>
    <property type="project" value="UniProtKB-EC"/>
</dbReference>
<keyword evidence="4 6" id="KW-0808">Transferase</keyword>
<evidence type="ECO:0000259" key="8">
    <source>
        <dbReference type="Pfam" id="PF02749"/>
    </source>
</evidence>
<proteinExistence type="inferred from homology"/>
<keyword evidence="3 6" id="KW-0328">Glycosyltransferase</keyword>
<dbReference type="InterPro" id="IPR027277">
    <property type="entry name" value="NadC/ModD"/>
</dbReference>
<comment type="catalytic activity">
    <reaction evidence="5">
        <text>nicotinate beta-D-ribonucleotide + CO2 + diphosphate = quinolinate + 5-phospho-alpha-D-ribose 1-diphosphate + 2 H(+)</text>
        <dbReference type="Rhea" id="RHEA:12733"/>
        <dbReference type="ChEBI" id="CHEBI:15378"/>
        <dbReference type="ChEBI" id="CHEBI:16526"/>
        <dbReference type="ChEBI" id="CHEBI:29959"/>
        <dbReference type="ChEBI" id="CHEBI:33019"/>
        <dbReference type="ChEBI" id="CHEBI:57502"/>
        <dbReference type="ChEBI" id="CHEBI:58017"/>
        <dbReference type="EC" id="2.4.2.19"/>
    </reaction>
</comment>
<evidence type="ECO:0000256" key="5">
    <source>
        <dbReference type="ARBA" id="ARBA00047445"/>
    </source>
</evidence>
<dbReference type="PIRSF" id="PIRSF006250">
    <property type="entry name" value="NadC_ModD"/>
    <property type="match status" value="1"/>
</dbReference>
<dbReference type="InterPro" id="IPR002638">
    <property type="entry name" value="Quinolinate_PRibosylTrfase_C"/>
</dbReference>
<dbReference type="Pfam" id="PF02749">
    <property type="entry name" value="QRPTase_N"/>
    <property type="match status" value="1"/>
</dbReference>
<dbReference type="InterPro" id="IPR022412">
    <property type="entry name" value="Quinolinate_PRibosylTrfase_N"/>
</dbReference>
<dbReference type="CDD" id="cd01573">
    <property type="entry name" value="modD_like"/>
    <property type="match status" value="1"/>
</dbReference>
<protein>
    <recommendedName>
        <fullName evidence="2">Putative pyrophosphorylase ModD</fullName>
    </recommendedName>
</protein>
<reference evidence="9" key="1">
    <citation type="submission" date="2024-05" db="EMBL/GenBank/DDBJ databases">
        <title>Isolation and characterization of Sporomusa carbonis sp. nov., a carboxydotrophic hydrogenogen in the genus of Sporomusa isolated from a charcoal burning pile.</title>
        <authorList>
            <person name="Boeer T."/>
            <person name="Rosenbaum F."/>
            <person name="Eysell L."/>
            <person name="Mueller V."/>
            <person name="Daniel R."/>
            <person name="Poehlein A."/>
        </authorList>
    </citation>
    <scope>NUCLEOTIDE SEQUENCE [LARGE SCALE GENOMIC DNA]</scope>
    <source>
        <strain evidence="9">DSM 3132</strain>
    </source>
</reference>
<evidence type="ECO:0000256" key="4">
    <source>
        <dbReference type="ARBA" id="ARBA00022679"/>
    </source>
</evidence>
<evidence type="ECO:0000313" key="9">
    <source>
        <dbReference type="EMBL" id="XFO75187.1"/>
    </source>
</evidence>
<dbReference type="Gene3D" id="3.90.1170.20">
    <property type="entry name" value="Quinolinate phosphoribosyl transferase, N-terminal domain"/>
    <property type="match status" value="1"/>
</dbReference>
<organism evidence="9 10">
    <name type="scientific">Sporomusa acidovorans (strain ATCC 49682 / DSM 3132 / Mol)</name>
    <dbReference type="NCBI Taxonomy" id="1123286"/>
    <lineage>
        <taxon>Bacteria</taxon>
        <taxon>Bacillati</taxon>
        <taxon>Bacillota</taxon>
        <taxon>Negativicutes</taxon>
        <taxon>Selenomonadales</taxon>
        <taxon>Sporomusaceae</taxon>
        <taxon>Sporomusa</taxon>
    </lineage>
</organism>
<dbReference type="NCBIfam" id="TIGR01334">
    <property type="entry name" value="modD"/>
    <property type="match status" value="1"/>
</dbReference>
<dbReference type="PANTHER" id="PTHR32179:SF4">
    <property type="entry name" value="PYROPHOSPHORYLASE MODD-RELATED"/>
    <property type="match status" value="1"/>
</dbReference>
<dbReference type="Pfam" id="PF01729">
    <property type="entry name" value="QRPTase_C"/>
    <property type="match status" value="1"/>
</dbReference>
<keyword evidence="10" id="KW-1185">Reference proteome</keyword>
<dbReference type="PANTHER" id="PTHR32179">
    <property type="entry name" value="NICOTINATE-NUCLEOTIDE PYROPHOSPHORYLASE [CARBOXYLATING]"/>
    <property type="match status" value="1"/>
</dbReference>
<feature type="domain" description="Quinolinate phosphoribosyl transferase C-terminal" evidence="7">
    <location>
        <begin position="106"/>
        <end position="274"/>
    </location>
</feature>
<sequence>MIYITDEMLDRLIKEDVPYIDLTSTVMGIDGKKGIIEFRVREAGVVACTEEAAKILQKLDISVRQCIPSGTSVSEGTVILSGEGMSQALHMAWKVCLNILEYCCGIATHAKKLVDSANKIDANVAVVATRKSFPGTKELISKAALAGGVLPHRLGLSETILVFKQHMCFLGGIDSLVNRLPDLKRKCHEKKIIVEVDSIEEARKMAEAGVDGIQFDKTPCSDLAKYVKIIKQINSNITLIAAGGITINNIEQYAGTGVDVIATSSLFHGKPLDIGAKMSRC</sequence>
<dbReference type="InterPro" id="IPR036068">
    <property type="entry name" value="Nicotinate_pribotase-like_C"/>
</dbReference>
<comment type="similarity">
    <text evidence="1 6">Belongs to the NadC/ModD family.</text>
</comment>
<name>A0ABZ3J9S8_SPOA4</name>